<dbReference type="EMBL" id="CP063304">
    <property type="protein sequence ID" value="QOV19876.1"/>
    <property type="molecule type" value="Genomic_DNA"/>
</dbReference>
<protein>
    <recommendedName>
        <fullName evidence="8">Histidinol-phosphate aminotransferase</fullName>
        <ecNumber evidence="8">2.6.1.9</ecNumber>
    </recommendedName>
    <alternativeName>
        <fullName evidence="8">Imidazole acetol-phosphate transaminase</fullName>
    </alternativeName>
</protein>
<proteinExistence type="inferred from homology"/>
<dbReference type="Pfam" id="PF00155">
    <property type="entry name" value="Aminotran_1_2"/>
    <property type="match status" value="1"/>
</dbReference>
<dbReference type="InterPro" id="IPR001917">
    <property type="entry name" value="Aminotrans_II_pyridoxalP_BS"/>
</dbReference>
<evidence type="ECO:0000256" key="4">
    <source>
        <dbReference type="ARBA" id="ARBA00022576"/>
    </source>
</evidence>
<dbReference type="PANTHER" id="PTHR43643">
    <property type="entry name" value="HISTIDINOL-PHOSPHATE AMINOTRANSFERASE 2"/>
    <property type="match status" value="1"/>
</dbReference>
<evidence type="ECO:0000256" key="3">
    <source>
        <dbReference type="ARBA" id="ARBA00011738"/>
    </source>
</evidence>
<dbReference type="Gene3D" id="3.90.1150.10">
    <property type="entry name" value="Aspartate Aminotransferase, domain 1"/>
    <property type="match status" value="1"/>
</dbReference>
<dbReference type="PROSITE" id="PS00599">
    <property type="entry name" value="AA_TRANSFER_CLASS_2"/>
    <property type="match status" value="1"/>
</dbReference>
<dbReference type="KEGG" id="bliq:INP51_02585"/>
<evidence type="ECO:0000256" key="8">
    <source>
        <dbReference type="HAMAP-Rule" id="MF_01023"/>
    </source>
</evidence>
<dbReference type="InterPro" id="IPR050106">
    <property type="entry name" value="HistidinolP_aminotransfase"/>
</dbReference>
<reference evidence="10 11" key="1">
    <citation type="submission" date="2020-10" db="EMBL/GenBank/DDBJ databases">
        <title>Blautia liquoris sp.nov., isolated from the mud in a fermentation cellar used for the production of Chinese strong-flavoured liquor.</title>
        <authorList>
            <person name="Lu L."/>
        </authorList>
    </citation>
    <scope>NUCLEOTIDE SEQUENCE [LARGE SCALE GENOMIC DNA]</scope>
    <source>
        <strain evidence="10 11">LZLJ-3</strain>
    </source>
</reference>
<name>A0A7M2RHR5_9FIRM</name>
<dbReference type="GO" id="GO:0030170">
    <property type="term" value="F:pyridoxal phosphate binding"/>
    <property type="evidence" value="ECO:0007669"/>
    <property type="project" value="InterPro"/>
</dbReference>
<dbReference type="CDD" id="cd00609">
    <property type="entry name" value="AAT_like"/>
    <property type="match status" value="1"/>
</dbReference>
<dbReference type="UniPathway" id="UPA00031">
    <property type="reaction ID" value="UER00012"/>
</dbReference>
<evidence type="ECO:0000313" key="11">
    <source>
        <dbReference type="Proteomes" id="UP000593601"/>
    </source>
</evidence>
<dbReference type="InterPro" id="IPR015421">
    <property type="entry name" value="PyrdxlP-dep_Trfase_major"/>
</dbReference>
<organism evidence="10 11">
    <name type="scientific">Blautia liquoris</name>
    <dbReference type="NCBI Taxonomy" id="2779518"/>
    <lineage>
        <taxon>Bacteria</taxon>
        <taxon>Bacillati</taxon>
        <taxon>Bacillota</taxon>
        <taxon>Clostridia</taxon>
        <taxon>Lachnospirales</taxon>
        <taxon>Lachnospiraceae</taxon>
        <taxon>Blautia</taxon>
    </lineage>
</organism>
<feature type="domain" description="Aminotransferase class I/classII large" evidence="9">
    <location>
        <begin position="25"/>
        <end position="341"/>
    </location>
</feature>
<evidence type="ECO:0000313" key="10">
    <source>
        <dbReference type="EMBL" id="QOV19876.1"/>
    </source>
</evidence>
<dbReference type="PANTHER" id="PTHR43643:SF3">
    <property type="entry name" value="HISTIDINOL-PHOSPHATE AMINOTRANSFERASE"/>
    <property type="match status" value="1"/>
</dbReference>
<comment type="cofactor">
    <cofactor evidence="1 8">
        <name>pyridoxal 5'-phosphate</name>
        <dbReference type="ChEBI" id="CHEBI:597326"/>
    </cofactor>
</comment>
<gene>
    <name evidence="8" type="primary">hisC</name>
    <name evidence="10" type="ORF">INP51_02585</name>
</gene>
<comment type="catalytic activity">
    <reaction evidence="7 8">
        <text>L-histidinol phosphate + 2-oxoglutarate = 3-(imidazol-4-yl)-2-oxopropyl phosphate + L-glutamate</text>
        <dbReference type="Rhea" id="RHEA:23744"/>
        <dbReference type="ChEBI" id="CHEBI:16810"/>
        <dbReference type="ChEBI" id="CHEBI:29985"/>
        <dbReference type="ChEBI" id="CHEBI:57766"/>
        <dbReference type="ChEBI" id="CHEBI:57980"/>
        <dbReference type="EC" id="2.6.1.9"/>
    </reaction>
</comment>
<dbReference type="RefSeq" id="WP_193736196.1">
    <property type="nucleotide sequence ID" value="NZ_CP063304.1"/>
</dbReference>
<dbReference type="AlphaFoldDB" id="A0A7M2RHR5"/>
<evidence type="ECO:0000256" key="1">
    <source>
        <dbReference type="ARBA" id="ARBA00001933"/>
    </source>
</evidence>
<dbReference type="GO" id="GO:0000105">
    <property type="term" value="P:L-histidine biosynthetic process"/>
    <property type="evidence" value="ECO:0007669"/>
    <property type="project" value="UniProtKB-UniRule"/>
</dbReference>
<dbReference type="NCBIfam" id="TIGR01141">
    <property type="entry name" value="hisC"/>
    <property type="match status" value="1"/>
</dbReference>
<keyword evidence="8" id="KW-0028">Amino-acid biosynthesis</keyword>
<keyword evidence="6 8" id="KW-0663">Pyridoxal phosphate</keyword>
<dbReference type="InterPro" id="IPR015424">
    <property type="entry name" value="PyrdxlP-dep_Trfase"/>
</dbReference>
<keyword evidence="5 8" id="KW-0808">Transferase</keyword>
<dbReference type="EC" id="2.6.1.9" evidence="8"/>
<evidence type="ECO:0000256" key="5">
    <source>
        <dbReference type="ARBA" id="ARBA00022679"/>
    </source>
</evidence>
<comment type="subunit">
    <text evidence="3 8">Homodimer.</text>
</comment>
<evidence type="ECO:0000256" key="6">
    <source>
        <dbReference type="ARBA" id="ARBA00022898"/>
    </source>
</evidence>
<dbReference type="GO" id="GO:0004400">
    <property type="term" value="F:histidinol-phosphate transaminase activity"/>
    <property type="evidence" value="ECO:0007669"/>
    <property type="project" value="UniProtKB-UniRule"/>
</dbReference>
<evidence type="ECO:0000256" key="7">
    <source>
        <dbReference type="ARBA" id="ARBA00047481"/>
    </source>
</evidence>
<dbReference type="SUPFAM" id="SSF53383">
    <property type="entry name" value="PLP-dependent transferases"/>
    <property type="match status" value="1"/>
</dbReference>
<feature type="modified residue" description="N6-(pyridoxal phosphate)lysine" evidence="8">
    <location>
        <position position="208"/>
    </location>
</feature>
<keyword evidence="8" id="KW-0368">Histidine biosynthesis</keyword>
<dbReference type="HAMAP" id="MF_01023">
    <property type="entry name" value="HisC_aminotrans_2"/>
    <property type="match status" value="1"/>
</dbReference>
<comment type="similarity">
    <text evidence="8">Belongs to the class-II pyridoxal-phosphate-dependent aminotransferase family. Histidinol-phosphate aminotransferase subfamily.</text>
</comment>
<dbReference type="Gene3D" id="3.40.640.10">
    <property type="entry name" value="Type I PLP-dependent aspartate aminotransferase-like (Major domain)"/>
    <property type="match status" value="1"/>
</dbReference>
<dbReference type="InterPro" id="IPR004839">
    <property type="entry name" value="Aminotransferase_I/II_large"/>
</dbReference>
<sequence>MSRFLSKRLNSLEPYVPGEQPHGKKYLKLNTNESPYPPSPAVLAAKNKEENLQLYPDPDAGLLSEVLAAKYKVNANQIFLGNGSDEVLAFLFQAFCDEDHEICYPDLTYGFYSVFAALFGLKRNEIPLKADFTIDLGDYAFCGKNVLIANPNAPTGLSLKREEIEQILKTNAEHLVIIDEAYIDFGGESSVSLLERYDNLIVVQTFSKSRSLAGARLGYAIASKEIIADLKKLKFSFNPYNINSLSMKAGTAAVLDEEYYCMCCEELIQTREKTKRALRELKFTVTNSDTNFLFAKPDGIKGEEYYLALKRHGILVRHFNTERIRDYVRISIGTPLQMDFFLEETKKILKGSKKMQEVIQK</sequence>
<evidence type="ECO:0000256" key="2">
    <source>
        <dbReference type="ARBA" id="ARBA00005011"/>
    </source>
</evidence>
<evidence type="ECO:0000259" key="9">
    <source>
        <dbReference type="Pfam" id="PF00155"/>
    </source>
</evidence>
<comment type="pathway">
    <text evidence="2 8">Amino-acid biosynthesis; L-histidine biosynthesis; L-histidine from 5-phospho-alpha-D-ribose 1-diphosphate: step 7/9.</text>
</comment>
<keyword evidence="11" id="KW-1185">Reference proteome</keyword>
<dbReference type="Proteomes" id="UP000593601">
    <property type="component" value="Chromosome"/>
</dbReference>
<dbReference type="InterPro" id="IPR005861">
    <property type="entry name" value="HisP_aminotrans"/>
</dbReference>
<keyword evidence="4 8" id="KW-0032">Aminotransferase</keyword>
<dbReference type="InterPro" id="IPR015422">
    <property type="entry name" value="PyrdxlP-dep_Trfase_small"/>
</dbReference>
<accession>A0A7M2RHR5</accession>